<sequence length="162" mass="19320">LLLDALYALQHVNQAIKYLLEVENFTQEAQTSKMTINDQLKYTVEKLYIILSAKCIAKKEDLTNMYEKYEFILKIQNGDRLKKLALIEDLIELIKIFHIYQWERAKALEWMHAILTNFEITPQPGFNEPLVKIKNLLEEQKNSLNKMLKKVMRKYKKRKKCI</sequence>
<dbReference type="VEuPathDB" id="MicrosporidiaDB:EDEG_04251"/>
<dbReference type="InParanoid" id="J8ZXB5"/>
<reference evidence="2" key="2">
    <citation type="submission" date="2015-07" db="EMBL/GenBank/DDBJ databases">
        <title>Contrasting host-pathogen interactions and genome evolution in two generalist and specialist microsporidian pathogens of mosquitoes.</title>
        <authorList>
            <consortium name="The Broad Institute Genomics Platform"/>
            <consortium name="The Broad Institute Genome Sequencing Center for Infectious Disease"/>
            <person name="Cuomo C.A."/>
            <person name="Sanscrainte N.D."/>
            <person name="Goldberg J.M."/>
            <person name="Heiman D."/>
            <person name="Young S."/>
            <person name="Zeng Q."/>
            <person name="Becnel J.J."/>
            <person name="Birren B.W."/>
        </authorList>
    </citation>
    <scope>NUCLEOTIDE SEQUENCE [LARGE SCALE GENOMIC DNA]</scope>
    <source>
        <strain evidence="2">USNM 41457</strain>
    </source>
</reference>
<feature type="non-terminal residue" evidence="1">
    <location>
        <position position="1"/>
    </location>
</feature>
<protein>
    <submittedName>
        <fullName evidence="1">Uncharacterized protein</fullName>
    </submittedName>
</protein>
<organism evidence="1 2">
    <name type="scientific">Edhazardia aedis (strain USNM 41457)</name>
    <name type="common">Microsporidian parasite</name>
    <dbReference type="NCBI Taxonomy" id="1003232"/>
    <lineage>
        <taxon>Eukaryota</taxon>
        <taxon>Fungi</taxon>
        <taxon>Fungi incertae sedis</taxon>
        <taxon>Microsporidia</taxon>
        <taxon>Edhazardia</taxon>
    </lineage>
</organism>
<name>J8ZXB5_EDHAE</name>
<evidence type="ECO:0000313" key="1">
    <source>
        <dbReference type="EMBL" id="EJW04328.1"/>
    </source>
</evidence>
<reference evidence="1 2" key="1">
    <citation type="submission" date="2011-08" db="EMBL/GenBank/DDBJ databases">
        <authorList>
            <person name="Liu Z.J."/>
            <person name="Shi F.L."/>
            <person name="Lu J.Q."/>
            <person name="Li M."/>
            <person name="Wang Z.L."/>
        </authorList>
    </citation>
    <scope>NUCLEOTIDE SEQUENCE [LARGE SCALE GENOMIC DNA]</scope>
    <source>
        <strain evidence="1 2">USNM 41457</strain>
    </source>
</reference>
<dbReference type="Proteomes" id="UP000003163">
    <property type="component" value="Unassembled WGS sequence"/>
</dbReference>
<accession>J8ZXB5</accession>
<dbReference type="EMBL" id="AFBI03001257">
    <property type="protein sequence ID" value="EJW04328.1"/>
    <property type="molecule type" value="Genomic_DNA"/>
</dbReference>
<keyword evidence="2" id="KW-1185">Reference proteome</keyword>
<evidence type="ECO:0000313" key="2">
    <source>
        <dbReference type="Proteomes" id="UP000003163"/>
    </source>
</evidence>
<gene>
    <name evidence="1" type="ORF">EDEG_04251</name>
</gene>
<proteinExistence type="predicted"/>
<comment type="caution">
    <text evidence="1">The sequence shown here is derived from an EMBL/GenBank/DDBJ whole genome shotgun (WGS) entry which is preliminary data.</text>
</comment>
<dbReference type="HOGENOM" id="CLU_1639414_0_0_1"/>
<dbReference type="AlphaFoldDB" id="J8ZXB5"/>